<evidence type="ECO:0000256" key="2">
    <source>
        <dbReference type="ARBA" id="ARBA00023125"/>
    </source>
</evidence>
<dbReference type="RefSeq" id="WP_176993649.1">
    <property type="nucleotide sequence ID" value="NZ_FNDJ01000025.1"/>
</dbReference>
<dbReference type="CDD" id="cd07377">
    <property type="entry name" value="WHTH_GntR"/>
    <property type="match status" value="1"/>
</dbReference>
<dbReference type="Gene3D" id="3.40.1410.10">
    <property type="entry name" value="Chorismate lyase-like"/>
    <property type="match status" value="1"/>
</dbReference>
<evidence type="ECO:0000256" key="1">
    <source>
        <dbReference type="ARBA" id="ARBA00023015"/>
    </source>
</evidence>
<keyword evidence="3" id="KW-0804">Transcription</keyword>
<reference evidence="5 6" key="1">
    <citation type="submission" date="2016-10" db="EMBL/GenBank/DDBJ databases">
        <authorList>
            <person name="de Groot N.N."/>
        </authorList>
    </citation>
    <scope>NUCLEOTIDE SEQUENCE [LARGE SCALE GENOMIC DNA]</scope>
    <source>
        <strain evidence="5 6">CGMCC 4.6533</strain>
    </source>
</reference>
<dbReference type="GO" id="GO:0003700">
    <property type="term" value="F:DNA-binding transcription factor activity"/>
    <property type="evidence" value="ECO:0007669"/>
    <property type="project" value="InterPro"/>
</dbReference>
<evidence type="ECO:0000256" key="3">
    <source>
        <dbReference type="ARBA" id="ARBA00023163"/>
    </source>
</evidence>
<gene>
    <name evidence="5" type="ORF">SAMN05421869_125133</name>
</gene>
<dbReference type="InterPro" id="IPR036390">
    <property type="entry name" value="WH_DNA-bd_sf"/>
</dbReference>
<dbReference type="AlphaFoldDB" id="A0A1G9JT93"/>
<evidence type="ECO:0000313" key="6">
    <source>
        <dbReference type="Proteomes" id="UP000199202"/>
    </source>
</evidence>
<dbReference type="SUPFAM" id="SSF46785">
    <property type="entry name" value="Winged helix' DNA-binding domain"/>
    <property type="match status" value="1"/>
</dbReference>
<evidence type="ECO:0000259" key="4">
    <source>
        <dbReference type="PROSITE" id="PS50949"/>
    </source>
</evidence>
<keyword evidence="6" id="KW-1185">Reference proteome</keyword>
<dbReference type="GO" id="GO:0045892">
    <property type="term" value="P:negative regulation of DNA-templated transcription"/>
    <property type="evidence" value="ECO:0007669"/>
    <property type="project" value="TreeGrafter"/>
</dbReference>
<name>A0A1G9JT93_9ACTN</name>
<dbReference type="Pfam" id="PF00392">
    <property type="entry name" value="GntR"/>
    <property type="match status" value="1"/>
</dbReference>
<dbReference type="InterPro" id="IPR028978">
    <property type="entry name" value="Chorismate_lyase_/UTRA_dom_sf"/>
</dbReference>
<protein>
    <submittedName>
        <fullName evidence="5">GntR family transcriptional regulator</fullName>
    </submittedName>
</protein>
<dbReference type="PRINTS" id="PR00035">
    <property type="entry name" value="HTHGNTR"/>
</dbReference>
<dbReference type="Gene3D" id="1.10.10.10">
    <property type="entry name" value="Winged helix-like DNA-binding domain superfamily/Winged helix DNA-binding domain"/>
    <property type="match status" value="1"/>
</dbReference>
<dbReference type="GO" id="GO:0003677">
    <property type="term" value="F:DNA binding"/>
    <property type="evidence" value="ECO:0007669"/>
    <property type="project" value="UniProtKB-KW"/>
</dbReference>
<keyword evidence="1" id="KW-0805">Transcription regulation</keyword>
<dbReference type="InterPro" id="IPR036388">
    <property type="entry name" value="WH-like_DNA-bd_sf"/>
</dbReference>
<dbReference type="InterPro" id="IPR000524">
    <property type="entry name" value="Tscrpt_reg_HTH_GntR"/>
</dbReference>
<dbReference type="SMART" id="SM00866">
    <property type="entry name" value="UTRA"/>
    <property type="match status" value="1"/>
</dbReference>
<dbReference type="STRING" id="633440.SAMN05421869_125133"/>
<accession>A0A1G9JT93</accession>
<dbReference type="EMBL" id="FNDJ01000025">
    <property type="protein sequence ID" value="SDL40445.1"/>
    <property type="molecule type" value="Genomic_DNA"/>
</dbReference>
<keyword evidence="2" id="KW-0238">DNA-binding</keyword>
<dbReference type="PANTHER" id="PTHR44846:SF1">
    <property type="entry name" value="MANNOSYL-D-GLYCERATE TRANSPORT_METABOLISM SYSTEM REPRESSOR MNGR-RELATED"/>
    <property type="match status" value="1"/>
</dbReference>
<dbReference type="PROSITE" id="PS50949">
    <property type="entry name" value="HTH_GNTR"/>
    <property type="match status" value="1"/>
</dbReference>
<dbReference type="InterPro" id="IPR050679">
    <property type="entry name" value="Bact_HTH_transcr_reg"/>
</dbReference>
<proteinExistence type="predicted"/>
<dbReference type="SUPFAM" id="SSF64288">
    <property type="entry name" value="Chorismate lyase-like"/>
    <property type="match status" value="1"/>
</dbReference>
<sequence length="237" mass="26663">MSLGRSADRTGETHARLLDLIHSLPPGARIPSERDLAERWGVARMTLRKAIDRLVLASLLERRHRRGTYTCRPRVRRGLTVSSFTEEMTRRGIRAGSKTLALRRIRATTEVARRLRVPEGESVIRFTRLRQGDGEPVAIETNYVPARLFPDLTEADLDGSWYAVMAEKYGVDVSAGTAEVQPALPDERTAELLGITSGEPCFRIRTVVRDRRGRVVEYGESVCRGDYYTITVDLIPT</sequence>
<feature type="domain" description="HTH gntR-type" evidence="4">
    <location>
        <begin position="5"/>
        <end position="73"/>
    </location>
</feature>
<dbReference type="InterPro" id="IPR011663">
    <property type="entry name" value="UTRA"/>
</dbReference>
<dbReference type="Pfam" id="PF07702">
    <property type="entry name" value="UTRA"/>
    <property type="match status" value="1"/>
</dbReference>
<dbReference type="Proteomes" id="UP000199202">
    <property type="component" value="Unassembled WGS sequence"/>
</dbReference>
<dbReference type="SMART" id="SM00345">
    <property type="entry name" value="HTH_GNTR"/>
    <property type="match status" value="1"/>
</dbReference>
<dbReference type="PANTHER" id="PTHR44846">
    <property type="entry name" value="MANNOSYL-D-GLYCERATE TRANSPORT/METABOLISM SYSTEM REPRESSOR MNGR-RELATED"/>
    <property type="match status" value="1"/>
</dbReference>
<organism evidence="5 6">
    <name type="scientific">Nonomuraea jiangxiensis</name>
    <dbReference type="NCBI Taxonomy" id="633440"/>
    <lineage>
        <taxon>Bacteria</taxon>
        <taxon>Bacillati</taxon>
        <taxon>Actinomycetota</taxon>
        <taxon>Actinomycetes</taxon>
        <taxon>Streptosporangiales</taxon>
        <taxon>Streptosporangiaceae</taxon>
        <taxon>Nonomuraea</taxon>
    </lineage>
</organism>
<evidence type="ECO:0000313" key="5">
    <source>
        <dbReference type="EMBL" id="SDL40445.1"/>
    </source>
</evidence>